<protein>
    <recommendedName>
        <fullName evidence="3 5">Regulatory protein RecX</fullName>
    </recommendedName>
</protein>
<dbReference type="InterPro" id="IPR053924">
    <property type="entry name" value="RecX_HTH_2nd"/>
</dbReference>
<dbReference type="EMBL" id="AP014633">
    <property type="protein sequence ID" value="BAP55709.1"/>
    <property type="molecule type" value="Genomic_DNA"/>
</dbReference>
<feature type="domain" description="RecX first three-helical" evidence="8">
    <location>
        <begin position="13"/>
        <end position="48"/>
    </location>
</feature>
<dbReference type="InterPro" id="IPR036388">
    <property type="entry name" value="WH-like_DNA-bd_sf"/>
</dbReference>
<evidence type="ECO:0000256" key="4">
    <source>
        <dbReference type="ARBA" id="ARBA00022490"/>
    </source>
</evidence>
<dbReference type="InterPro" id="IPR003783">
    <property type="entry name" value="Regulatory_RecX"/>
</dbReference>
<dbReference type="AlphaFoldDB" id="A0A090AF88"/>
<dbReference type="PANTHER" id="PTHR33602">
    <property type="entry name" value="REGULATORY PROTEIN RECX FAMILY PROTEIN"/>
    <property type="match status" value="1"/>
</dbReference>
<evidence type="ECO:0000256" key="1">
    <source>
        <dbReference type="ARBA" id="ARBA00004496"/>
    </source>
</evidence>
<dbReference type="GO" id="GO:0006282">
    <property type="term" value="P:regulation of DNA repair"/>
    <property type="evidence" value="ECO:0007669"/>
    <property type="project" value="UniProtKB-UniRule"/>
</dbReference>
<dbReference type="Gene3D" id="1.10.10.10">
    <property type="entry name" value="Winged helix-like DNA-binding domain superfamily/Winged helix DNA-binding domain"/>
    <property type="match status" value="3"/>
</dbReference>
<dbReference type="Pfam" id="PF02631">
    <property type="entry name" value="RecX_HTH2"/>
    <property type="match status" value="1"/>
</dbReference>
<evidence type="ECO:0000259" key="8">
    <source>
        <dbReference type="Pfam" id="PF21982"/>
    </source>
</evidence>
<dbReference type="KEGG" id="tig:THII_1412"/>
<dbReference type="PANTHER" id="PTHR33602:SF1">
    <property type="entry name" value="REGULATORY PROTEIN RECX FAMILY PROTEIN"/>
    <property type="match status" value="1"/>
</dbReference>
<proteinExistence type="inferred from homology"/>
<dbReference type="Pfam" id="PF21982">
    <property type="entry name" value="RecX_HTH1"/>
    <property type="match status" value="1"/>
</dbReference>
<feature type="domain" description="RecX third three-helical" evidence="7">
    <location>
        <begin position="103"/>
        <end position="146"/>
    </location>
</feature>
<sequence>MTSQLSQQAQACAKAYLAQREHSRLELHHKLIKKGFDSTVIATVLTQLQTDNLLSDERFVENYLRVRISKGYGPLRIEQELRERGIASTLLSQALNCHDPQWLTRAQQAWQKRFGQNLSPDRREQAKQIRFLQYRGFTNTQIKAVLSNSMNEES</sequence>
<feature type="domain" description="RecX second three-helical" evidence="6">
    <location>
        <begin position="55"/>
        <end position="95"/>
    </location>
</feature>
<evidence type="ECO:0000259" key="6">
    <source>
        <dbReference type="Pfam" id="PF02631"/>
    </source>
</evidence>
<evidence type="ECO:0000313" key="9">
    <source>
        <dbReference type="EMBL" id="BAP55709.1"/>
    </source>
</evidence>
<gene>
    <name evidence="5" type="primary">recX</name>
    <name evidence="9" type="ORF">THII_1412</name>
</gene>
<reference evidence="9 10" key="1">
    <citation type="journal article" date="2014" name="ISME J.">
        <title>Ecophysiology of Thioploca ingrica as revealed by the complete genome sequence supplemented with proteomic evidence.</title>
        <authorList>
            <person name="Kojima H."/>
            <person name="Ogura Y."/>
            <person name="Yamamoto N."/>
            <person name="Togashi T."/>
            <person name="Mori H."/>
            <person name="Watanabe T."/>
            <person name="Nemoto F."/>
            <person name="Kurokawa K."/>
            <person name="Hayashi T."/>
            <person name="Fukui M."/>
        </authorList>
    </citation>
    <scope>NUCLEOTIDE SEQUENCE [LARGE SCALE GENOMIC DNA]</scope>
</reference>
<dbReference type="Proteomes" id="UP000031623">
    <property type="component" value="Chromosome"/>
</dbReference>
<organism evidence="9 10">
    <name type="scientific">Thioploca ingrica</name>
    <dbReference type="NCBI Taxonomy" id="40754"/>
    <lineage>
        <taxon>Bacteria</taxon>
        <taxon>Pseudomonadati</taxon>
        <taxon>Pseudomonadota</taxon>
        <taxon>Gammaproteobacteria</taxon>
        <taxon>Thiotrichales</taxon>
        <taxon>Thiotrichaceae</taxon>
        <taxon>Thioploca</taxon>
    </lineage>
</organism>
<dbReference type="HAMAP" id="MF_01114">
    <property type="entry name" value="RecX"/>
    <property type="match status" value="1"/>
</dbReference>
<dbReference type="STRING" id="40754.THII_1412"/>
<dbReference type="InterPro" id="IPR053925">
    <property type="entry name" value="RecX_HTH_3rd"/>
</dbReference>
<dbReference type="InterPro" id="IPR053926">
    <property type="entry name" value="RecX_HTH_1st"/>
</dbReference>
<comment type="function">
    <text evidence="5">Modulates RecA activity.</text>
</comment>
<evidence type="ECO:0000256" key="2">
    <source>
        <dbReference type="ARBA" id="ARBA00009695"/>
    </source>
</evidence>
<accession>A0A090AF88</accession>
<keyword evidence="4 5" id="KW-0963">Cytoplasm</keyword>
<comment type="similarity">
    <text evidence="2 5">Belongs to the RecX family.</text>
</comment>
<evidence type="ECO:0000256" key="3">
    <source>
        <dbReference type="ARBA" id="ARBA00018111"/>
    </source>
</evidence>
<evidence type="ECO:0000259" key="7">
    <source>
        <dbReference type="Pfam" id="PF21981"/>
    </source>
</evidence>
<keyword evidence="10" id="KW-1185">Reference proteome</keyword>
<comment type="subcellular location">
    <subcellularLocation>
        <location evidence="1 5">Cytoplasm</location>
    </subcellularLocation>
</comment>
<evidence type="ECO:0000313" key="10">
    <source>
        <dbReference type="Proteomes" id="UP000031623"/>
    </source>
</evidence>
<dbReference type="GO" id="GO:0005737">
    <property type="term" value="C:cytoplasm"/>
    <property type="evidence" value="ECO:0007669"/>
    <property type="project" value="UniProtKB-SubCell"/>
</dbReference>
<evidence type="ECO:0000256" key="5">
    <source>
        <dbReference type="HAMAP-Rule" id="MF_01114"/>
    </source>
</evidence>
<dbReference type="Pfam" id="PF21981">
    <property type="entry name" value="RecX_HTH3"/>
    <property type="match status" value="1"/>
</dbReference>
<dbReference type="HOGENOM" id="CLU_066607_3_2_6"/>
<name>A0A090AF88_9GAMM</name>